<keyword evidence="5" id="KW-1185">Reference proteome</keyword>
<dbReference type="AlphaFoldDB" id="A0A347UFY5"/>
<comment type="pathway">
    <text evidence="1">Cofactor biosynthesis; adenosylcobalamin biosynthesis.</text>
</comment>
<reference evidence="4 5" key="1">
    <citation type="submission" date="2018-09" db="EMBL/GenBank/DDBJ databases">
        <title>Profundibacter amoris BAR1 gen. nov., sp. nov., a new member of the Roseobacter clade isolated at Lokis Castle Vent Field on the Arctic Mid-Oceanic Ridge.</title>
        <authorList>
            <person name="Le Moine Bauer S."/>
            <person name="Sjoeberg A.G."/>
            <person name="L'Haridon S."/>
            <person name="Stokke R."/>
            <person name="Roalkvam I."/>
            <person name="Steen I.H."/>
            <person name="Dahle H."/>
        </authorList>
    </citation>
    <scope>NUCLEOTIDE SEQUENCE [LARGE SCALE GENOMIC DNA]</scope>
    <source>
        <strain evidence="4 5">BAR1</strain>
    </source>
</reference>
<evidence type="ECO:0000313" key="4">
    <source>
        <dbReference type="EMBL" id="AXX97763.1"/>
    </source>
</evidence>
<dbReference type="InterPro" id="IPR003723">
    <property type="entry name" value="Precorrin-6x_reduct"/>
</dbReference>
<dbReference type="RefSeq" id="WP_118942420.1">
    <property type="nucleotide sequence ID" value="NZ_CP032125.1"/>
</dbReference>
<protein>
    <submittedName>
        <fullName evidence="4">Cobalt-precorrin-6A reductase</fullName>
        <ecNumber evidence="4">1.3.1.106</ecNumber>
    </submittedName>
</protein>
<dbReference type="EC" id="1.3.1.106" evidence="4"/>
<evidence type="ECO:0000256" key="2">
    <source>
        <dbReference type="ARBA" id="ARBA00022573"/>
    </source>
</evidence>
<sequence length="244" mass="27200">MKLLLLAGTSEARRLAGALAKEPDIEVIASLAGVTREPLDLPVPMRTGGFGGREAFRKYLQDQGFDAIVDGTHPFAQIISKRSFEVAQELDIPHLQILRPAWVPEAGDLWTFIDDESEAARHIPQGATVFLATGRQTLHRFENLTGRRIICRQIETSEGEFPFEGGEYLIGRPPFSVDEEVELFTRRKVDWLVVKNAGGMLSRSKLVAARKLRIPVLLINRPPLLPCNRVETEDAALAWVRGLL</sequence>
<dbReference type="NCBIfam" id="NF005968">
    <property type="entry name" value="PRK08057.1-2"/>
    <property type="match status" value="1"/>
</dbReference>
<dbReference type="GO" id="GO:0009236">
    <property type="term" value="P:cobalamin biosynthetic process"/>
    <property type="evidence" value="ECO:0007669"/>
    <property type="project" value="UniProtKB-UniPathway"/>
</dbReference>
<proteinExistence type="predicted"/>
<dbReference type="PROSITE" id="PS51014">
    <property type="entry name" value="COBK_CBIJ"/>
    <property type="match status" value="1"/>
</dbReference>
<evidence type="ECO:0000313" key="5">
    <source>
        <dbReference type="Proteomes" id="UP000261704"/>
    </source>
</evidence>
<dbReference type="Pfam" id="PF02571">
    <property type="entry name" value="CbiJ"/>
    <property type="match status" value="1"/>
</dbReference>
<dbReference type="KEGG" id="pamo:BAR1_07360"/>
<evidence type="ECO:0000256" key="1">
    <source>
        <dbReference type="ARBA" id="ARBA00004953"/>
    </source>
</evidence>
<dbReference type="Proteomes" id="UP000261704">
    <property type="component" value="Chromosome"/>
</dbReference>
<organism evidence="4 5">
    <name type="scientific">Profundibacter amoris</name>
    <dbReference type="NCBI Taxonomy" id="2171755"/>
    <lineage>
        <taxon>Bacteria</taxon>
        <taxon>Pseudomonadati</taxon>
        <taxon>Pseudomonadota</taxon>
        <taxon>Alphaproteobacteria</taxon>
        <taxon>Rhodobacterales</taxon>
        <taxon>Paracoccaceae</taxon>
        <taxon>Profundibacter</taxon>
    </lineage>
</organism>
<name>A0A347UFY5_9RHOB</name>
<dbReference type="PANTHER" id="PTHR36925">
    <property type="entry name" value="COBALT-PRECORRIN-6A REDUCTASE"/>
    <property type="match status" value="1"/>
</dbReference>
<evidence type="ECO:0000256" key="3">
    <source>
        <dbReference type="ARBA" id="ARBA00023002"/>
    </source>
</evidence>
<dbReference type="GO" id="GO:0016994">
    <property type="term" value="F:precorrin-6A reductase activity"/>
    <property type="evidence" value="ECO:0007669"/>
    <property type="project" value="InterPro"/>
</dbReference>
<accession>A0A347UFY5</accession>
<dbReference type="PANTHER" id="PTHR36925:SF1">
    <property type="entry name" value="COBALT-PRECORRIN-6A REDUCTASE"/>
    <property type="match status" value="1"/>
</dbReference>
<keyword evidence="3 4" id="KW-0560">Oxidoreductase</keyword>
<dbReference type="UniPathway" id="UPA00148"/>
<dbReference type="EMBL" id="CP032125">
    <property type="protein sequence ID" value="AXX97763.1"/>
    <property type="molecule type" value="Genomic_DNA"/>
</dbReference>
<dbReference type="OrthoDB" id="5183775at2"/>
<gene>
    <name evidence="4" type="ORF">BAR1_07360</name>
</gene>
<keyword evidence="2" id="KW-0169">Cobalamin biosynthesis</keyword>